<comment type="caution">
    <text evidence="4">The sequence shown here is derived from an EMBL/GenBank/DDBJ whole genome shotgun (WGS) entry which is preliminary data.</text>
</comment>
<reference evidence="4" key="1">
    <citation type="submission" date="2019-12" db="EMBL/GenBank/DDBJ databases">
        <title>Genome sequencing and annotation of Brassica cretica.</title>
        <authorList>
            <person name="Studholme D.J."/>
            <person name="Sarris P."/>
        </authorList>
    </citation>
    <scope>NUCLEOTIDE SEQUENCE</scope>
    <source>
        <strain evidence="4">PFS-109/04</strain>
        <tissue evidence="4">Leaf</tissue>
    </source>
</reference>
<evidence type="ECO:0000313" key="4">
    <source>
        <dbReference type="EMBL" id="KAF3510982.1"/>
    </source>
</evidence>
<keyword evidence="1" id="KW-0862">Zinc</keyword>
<dbReference type="InterPro" id="IPR001878">
    <property type="entry name" value="Znf_CCHC"/>
</dbReference>
<dbReference type="EMBL" id="QGKX02001521">
    <property type="protein sequence ID" value="KAF3510982.1"/>
    <property type="molecule type" value="Genomic_DNA"/>
</dbReference>
<evidence type="ECO:0000256" key="2">
    <source>
        <dbReference type="SAM" id="MobiDB-lite"/>
    </source>
</evidence>
<dbReference type="SUPFAM" id="SSF57756">
    <property type="entry name" value="Retrovirus zinc finger-like domains"/>
    <property type="match status" value="1"/>
</dbReference>
<dbReference type="GO" id="GO:0008270">
    <property type="term" value="F:zinc ion binding"/>
    <property type="evidence" value="ECO:0007669"/>
    <property type="project" value="UniProtKB-KW"/>
</dbReference>
<feature type="region of interest" description="Disordered" evidence="2">
    <location>
        <begin position="88"/>
        <end position="120"/>
    </location>
</feature>
<protein>
    <recommendedName>
        <fullName evidence="3">CCHC-type domain-containing protein</fullName>
    </recommendedName>
</protein>
<organism evidence="4 5">
    <name type="scientific">Brassica cretica</name>
    <name type="common">Mustard</name>
    <dbReference type="NCBI Taxonomy" id="69181"/>
    <lineage>
        <taxon>Eukaryota</taxon>
        <taxon>Viridiplantae</taxon>
        <taxon>Streptophyta</taxon>
        <taxon>Embryophyta</taxon>
        <taxon>Tracheophyta</taxon>
        <taxon>Spermatophyta</taxon>
        <taxon>Magnoliopsida</taxon>
        <taxon>eudicotyledons</taxon>
        <taxon>Gunneridae</taxon>
        <taxon>Pentapetalae</taxon>
        <taxon>rosids</taxon>
        <taxon>malvids</taxon>
        <taxon>Brassicales</taxon>
        <taxon>Brassicaceae</taxon>
        <taxon>Brassiceae</taxon>
        <taxon>Brassica</taxon>
    </lineage>
</organism>
<name>A0A8S9PCA4_BRACR</name>
<dbReference type="PROSITE" id="PS50158">
    <property type="entry name" value="ZF_CCHC"/>
    <property type="match status" value="1"/>
</dbReference>
<keyword evidence="1" id="KW-0863">Zinc-finger</keyword>
<gene>
    <name evidence="4" type="ORF">F2Q69_00007331</name>
</gene>
<proteinExistence type="predicted"/>
<evidence type="ECO:0000256" key="1">
    <source>
        <dbReference type="PROSITE-ProRule" id="PRU00047"/>
    </source>
</evidence>
<dbReference type="Proteomes" id="UP000712600">
    <property type="component" value="Unassembled WGS sequence"/>
</dbReference>
<evidence type="ECO:0000313" key="5">
    <source>
        <dbReference type="Proteomes" id="UP000712600"/>
    </source>
</evidence>
<dbReference type="InterPro" id="IPR036875">
    <property type="entry name" value="Znf_CCHC_sf"/>
</dbReference>
<sequence>MMDEVRYRERVWIGQAEDWATDLIRMMEMALVRCLDMIGALYRVTDFFLFTPELGSRLAGSNFSSLSDLVEKAVNVETVLEAERKTIPHSGGHTKFSQGGRPNFNKGPRFNKGKGQKFGGQTNYRSNTRVCYICDQPGHISKFCPNRQRSNQQGY</sequence>
<dbReference type="Gene3D" id="4.10.60.10">
    <property type="entry name" value="Zinc finger, CCHC-type"/>
    <property type="match status" value="1"/>
</dbReference>
<keyword evidence="1" id="KW-0479">Metal-binding</keyword>
<accession>A0A8S9PCA4</accession>
<evidence type="ECO:0000259" key="3">
    <source>
        <dbReference type="PROSITE" id="PS50158"/>
    </source>
</evidence>
<feature type="domain" description="CCHC-type" evidence="3">
    <location>
        <begin position="131"/>
        <end position="146"/>
    </location>
</feature>
<dbReference type="AlphaFoldDB" id="A0A8S9PCA4"/>
<dbReference type="Pfam" id="PF00098">
    <property type="entry name" value="zf-CCHC"/>
    <property type="match status" value="1"/>
</dbReference>
<dbReference type="SMART" id="SM00343">
    <property type="entry name" value="ZnF_C2HC"/>
    <property type="match status" value="1"/>
</dbReference>
<dbReference type="GO" id="GO:0003676">
    <property type="term" value="F:nucleic acid binding"/>
    <property type="evidence" value="ECO:0007669"/>
    <property type="project" value="InterPro"/>
</dbReference>